<gene>
    <name evidence="1" type="ORF">BMG00_11815</name>
</gene>
<comment type="caution">
    <text evidence="1">The sequence shown here is derived from an EMBL/GenBank/DDBJ whole genome shotgun (WGS) entry which is preliminary data.</text>
</comment>
<protein>
    <submittedName>
        <fullName evidence="1">Uncharacterized protein</fullName>
    </submittedName>
</protein>
<evidence type="ECO:0000313" key="1">
    <source>
        <dbReference type="EMBL" id="OOY11766.1"/>
    </source>
</evidence>
<dbReference type="RefSeq" id="WP_078574463.1">
    <property type="nucleotide sequence ID" value="NZ_MPZS01000002.1"/>
</dbReference>
<keyword evidence="2" id="KW-1185">Reference proteome</keyword>
<evidence type="ECO:0000313" key="2">
    <source>
        <dbReference type="Proteomes" id="UP000242224"/>
    </source>
</evidence>
<proteinExistence type="predicted"/>
<sequence>MKFLETLKDQISGTPRVSGHAGDFRLTATHRLPSSGDEMITVFRIIGFGGAAAILVAQYRPDTPPDPNANIFLEFGNMVVAGLSNAVARLGDVIEQGTLDVPLESLHGWGLALAFLGGVTVFRHSGLFDLYTYLTNREHVRIAVDRETLTLRRGTYGLPKRFARDGIQDVLILPNHKTGHDVMLQHDGKLTRLASIFGDLTRPTLFKLKLEEALAGGQLSPTTRPDTLLQAHN</sequence>
<accession>A0ABX3MJM5</accession>
<dbReference type="Proteomes" id="UP000242224">
    <property type="component" value="Unassembled WGS sequence"/>
</dbReference>
<name>A0ABX3MJM5_9RHOB</name>
<dbReference type="EMBL" id="MPZS01000002">
    <property type="protein sequence ID" value="OOY11766.1"/>
    <property type="molecule type" value="Genomic_DNA"/>
</dbReference>
<reference evidence="1 2" key="1">
    <citation type="submission" date="2016-11" db="EMBL/GenBank/DDBJ databases">
        <title>A multilocus sequence analysis scheme for characterization of bacteria in the genus Thioclava.</title>
        <authorList>
            <person name="Liu Y."/>
            <person name="Shao Z."/>
        </authorList>
    </citation>
    <scope>NUCLEOTIDE SEQUENCE [LARGE SCALE GENOMIC DNA]</scope>
    <source>
        <strain evidence="1 2">11.10-0-13</strain>
    </source>
</reference>
<organism evidence="1 2">
    <name type="scientific">Thioclava marina</name>
    <dbReference type="NCBI Taxonomy" id="1915077"/>
    <lineage>
        <taxon>Bacteria</taxon>
        <taxon>Pseudomonadati</taxon>
        <taxon>Pseudomonadota</taxon>
        <taxon>Alphaproteobacteria</taxon>
        <taxon>Rhodobacterales</taxon>
        <taxon>Paracoccaceae</taxon>
        <taxon>Thioclava</taxon>
    </lineage>
</organism>